<proteinExistence type="predicted"/>
<gene>
    <name evidence="2" type="ORF">SNE40_019857</name>
</gene>
<dbReference type="EMBL" id="JAZGQO010000015">
    <property type="protein sequence ID" value="KAK6168666.1"/>
    <property type="molecule type" value="Genomic_DNA"/>
</dbReference>
<comment type="caution">
    <text evidence="2">The sequence shown here is derived from an EMBL/GenBank/DDBJ whole genome shotgun (WGS) entry which is preliminary data.</text>
</comment>
<evidence type="ECO:0000256" key="1">
    <source>
        <dbReference type="SAM" id="MobiDB-lite"/>
    </source>
</evidence>
<dbReference type="AlphaFoldDB" id="A0AAN8GD69"/>
<organism evidence="2 3">
    <name type="scientific">Patella caerulea</name>
    <name type="common">Rayed Mediterranean limpet</name>
    <dbReference type="NCBI Taxonomy" id="87958"/>
    <lineage>
        <taxon>Eukaryota</taxon>
        <taxon>Metazoa</taxon>
        <taxon>Spiralia</taxon>
        <taxon>Lophotrochozoa</taxon>
        <taxon>Mollusca</taxon>
        <taxon>Gastropoda</taxon>
        <taxon>Patellogastropoda</taxon>
        <taxon>Patelloidea</taxon>
        <taxon>Patellidae</taxon>
        <taxon>Patella</taxon>
    </lineage>
</organism>
<name>A0AAN8GD69_PATCE</name>
<dbReference type="Proteomes" id="UP001347796">
    <property type="component" value="Unassembled WGS sequence"/>
</dbReference>
<feature type="compositionally biased region" description="Polar residues" evidence="1">
    <location>
        <begin position="121"/>
        <end position="132"/>
    </location>
</feature>
<feature type="compositionally biased region" description="Polar residues" evidence="1">
    <location>
        <begin position="83"/>
        <end position="93"/>
    </location>
</feature>
<sequence length="198" mass="22350">MADKSGFDIAAALFDGNKTPAKNCQKKRGNMAKNNNVKTSYKDTVEPKDLLLIDFEKTPLKVGQQNEHMISGSDHYDRDTDSIGDTTGPKNKSEETVSMNLFKTEMNRMRSELKGVLVNSVKQLSKNNSPRDSTNRKLCRNVNIHDISQSEDKTDSGKTGDMSNMTQKRYKTPKLSDKRQEDVGEQINELLEENDDNE</sequence>
<feature type="compositionally biased region" description="Basic and acidic residues" evidence="1">
    <location>
        <begin position="148"/>
        <end position="158"/>
    </location>
</feature>
<feature type="region of interest" description="Disordered" evidence="1">
    <location>
        <begin position="70"/>
        <end position="93"/>
    </location>
</feature>
<feature type="region of interest" description="Disordered" evidence="1">
    <location>
        <begin position="121"/>
        <end position="181"/>
    </location>
</feature>
<reference evidence="2 3" key="1">
    <citation type="submission" date="2024-01" db="EMBL/GenBank/DDBJ databases">
        <title>The genome of the rayed Mediterranean limpet Patella caerulea (Linnaeus, 1758).</title>
        <authorList>
            <person name="Anh-Thu Weber A."/>
            <person name="Halstead-Nussloch G."/>
        </authorList>
    </citation>
    <scope>NUCLEOTIDE SEQUENCE [LARGE SCALE GENOMIC DNA]</scope>
    <source>
        <strain evidence="2">AATW-2023a</strain>
        <tissue evidence="2">Whole specimen</tissue>
    </source>
</reference>
<accession>A0AAN8GD69</accession>
<evidence type="ECO:0000313" key="3">
    <source>
        <dbReference type="Proteomes" id="UP001347796"/>
    </source>
</evidence>
<evidence type="ECO:0000313" key="2">
    <source>
        <dbReference type="EMBL" id="KAK6168666.1"/>
    </source>
</evidence>
<protein>
    <submittedName>
        <fullName evidence="2">Uncharacterized protein</fullName>
    </submittedName>
</protein>
<keyword evidence="3" id="KW-1185">Reference proteome</keyword>